<keyword evidence="1" id="KW-0812">Transmembrane</keyword>
<dbReference type="EMBL" id="KL198091">
    <property type="protein sequence ID" value="KDQ08413.1"/>
    <property type="molecule type" value="Genomic_DNA"/>
</dbReference>
<feature type="transmembrane region" description="Helical" evidence="1">
    <location>
        <begin position="23"/>
        <end position="44"/>
    </location>
</feature>
<organism evidence="2 3">
    <name type="scientific">Botryobasidium botryosum (strain FD-172 SS1)</name>
    <dbReference type="NCBI Taxonomy" id="930990"/>
    <lineage>
        <taxon>Eukaryota</taxon>
        <taxon>Fungi</taxon>
        <taxon>Dikarya</taxon>
        <taxon>Basidiomycota</taxon>
        <taxon>Agaricomycotina</taxon>
        <taxon>Agaricomycetes</taxon>
        <taxon>Cantharellales</taxon>
        <taxon>Botryobasidiaceae</taxon>
        <taxon>Botryobasidium</taxon>
    </lineage>
</organism>
<name>A0A067LYE2_BOTB1</name>
<keyword evidence="1" id="KW-1133">Transmembrane helix</keyword>
<keyword evidence="1" id="KW-0472">Membrane</keyword>
<evidence type="ECO:0000313" key="3">
    <source>
        <dbReference type="Proteomes" id="UP000027195"/>
    </source>
</evidence>
<sequence>MIRPICESLSAYRRLRRLDLSGFLARVLLALTFDLEGMAGGVGLPLGPVKLAQFVSLMD</sequence>
<dbReference type="HOGENOM" id="CLU_2960437_0_0_1"/>
<proteinExistence type="predicted"/>
<dbReference type="Proteomes" id="UP000027195">
    <property type="component" value="Unassembled WGS sequence"/>
</dbReference>
<evidence type="ECO:0000313" key="2">
    <source>
        <dbReference type="EMBL" id="KDQ08413.1"/>
    </source>
</evidence>
<gene>
    <name evidence="2" type="ORF">BOTBODRAFT_568011</name>
</gene>
<accession>A0A067LYE2</accession>
<protein>
    <submittedName>
        <fullName evidence="2">Uncharacterized protein</fullName>
    </submittedName>
</protein>
<keyword evidence="3" id="KW-1185">Reference proteome</keyword>
<dbReference type="AlphaFoldDB" id="A0A067LYE2"/>
<evidence type="ECO:0000256" key="1">
    <source>
        <dbReference type="SAM" id="Phobius"/>
    </source>
</evidence>
<reference evidence="3" key="1">
    <citation type="journal article" date="2014" name="Proc. Natl. Acad. Sci. U.S.A.">
        <title>Extensive sampling of basidiomycete genomes demonstrates inadequacy of the white-rot/brown-rot paradigm for wood decay fungi.</title>
        <authorList>
            <person name="Riley R."/>
            <person name="Salamov A.A."/>
            <person name="Brown D.W."/>
            <person name="Nagy L.G."/>
            <person name="Floudas D."/>
            <person name="Held B.W."/>
            <person name="Levasseur A."/>
            <person name="Lombard V."/>
            <person name="Morin E."/>
            <person name="Otillar R."/>
            <person name="Lindquist E.A."/>
            <person name="Sun H."/>
            <person name="LaButti K.M."/>
            <person name="Schmutz J."/>
            <person name="Jabbour D."/>
            <person name="Luo H."/>
            <person name="Baker S.E."/>
            <person name="Pisabarro A.G."/>
            <person name="Walton J.D."/>
            <person name="Blanchette R.A."/>
            <person name="Henrissat B."/>
            <person name="Martin F."/>
            <person name="Cullen D."/>
            <person name="Hibbett D.S."/>
            <person name="Grigoriev I.V."/>
        </authorList>
    </citation>
    <scope>NUCLEOTIDE SEQUENCE [LARGE SCALE GENOMIC DNA]</scope>
    <source>
        <strain evidence="3">FD-172 SS1</strain>
    </source>
</reference>
<dbReference type="InParanoid" id="A0A067LYE2"/>